<dbReference type="InterPro" id="IPR035965">
    <property type="entry name" value="PAS-like_dom_sf"/>
</dbReference>
<evidence type="ECO:0000313" key="6">
    <source>
        <dbReference type="EMBL" id="VFK41326.1"/>
    </source>
</evidence>
<dbReference type="SUPFAM" id="SSF52172">
    <property type="entry name" value="CheY-like"/>
    <property type="match status" value="1"/>
</dbReference>
<dbReference type="InterPro" id="IPR011006">
    <property type="entry name" value="CheY-like_superfamily"/>
</dbReference>
<dbReference type="SMART" id="SM00086">
    <property type="entry name" value="PAC"/>
    <property type="match status" value="1"/>
</dbReference>
<dbReference type="EMBL" id="CAADHB010000083">
    <property type="protein sequence ID" value="VFK80074.1"/>
    <property type="molecule type" value="Genomic_DNA"/>
</dbReference>
<evidence type="ECO:0000259" key="4">
    <source>
        <dbReference type="PROSITE" id="PS50112"/>
    </source>
</evidence>
<dbReference type="PANTHER" id="PTHR43719:SF28">
    <property type="entry name" value="PEROXIDE STRESS-ACTIVATED HISTIDINE KINASE MAK1-RELATED"/>
    <property type="match status" value="1"/>
</dbReference>
<dbReference type="Gene3D" id="3.30.450.20">
    <property type="entry name" value="PAS domain"/>
    <property type="match status" value="1"/>
</dbReference>
<dbReference type="NCBIfam" id="TIGR00229">
    <property type="entry name" value="sensory_box"/>
    <property type="match status" value="1"/>
</dbReference>
<protein>
    <submittedName>
        <fullName evidence="8">PAS domain S-box-containing protein</fullName>
    </submittedName>
</protein>
<gene>
    <name evidence="8" type="ORF">BECKSD772D_GA0070982_10839</name>
    <name evidence="7" type="ORF">BECKSD772E_GA0070983_10913</name>
    <name evidence="6" type="ORF">BECKSD772F_GA0070984_10907</name>
</gene>
<name>A0A451BP76_9GAMM</name>
<dbReference type="Pfam" id="PF00072">
    <property type="entry name" value="Response_reg"/>
    <property type="match status" value="1"/>
</dbReference>
<dbReference type="SUPFAM" id="SSF55785">
    <property type="entry name" value="PYP-like sensor domain (PAS domain)"/>
    <property type="match status" value="1"/>
</dbReference>
<proteinExistence type="predicted"/>
<evidence type="ECO:0000256" key="2">
    <source>
        <dbReference type="PROSITE-ProRule" id="PRU00169"/>
    </source>
</evidence>
<evidence type="ECO:0000259" key="3">
    <source>
        <dbReference type="PROSITE" id="PS50110"/>
    </source>
</evidence>
<accession>A0A451BP76</accession>
<dbReference type="AlphaFoldDB" id="A0A451BP76"/>
<dbReference type="InterPro" id="IPR000700">
    <property type="entry name" value="PAS-assoc_C"/>
</dbReference>
<dbReference type="PROSITE" id="PS50110">
    <property type="entry name" value="RESPONSE_REGULATORY"/>
    <property type="match status" value="1"/>
</dbReference>
<feature type="domain" description="PAC" evidence="5">
    <location>
        <begin position="244"/>
        <end position="294"/>
    </location>
</feature>
<dbReference type="SMART" id="SM00448">
    <property type="entry name" value="REC"/>
    <property type="match status" value="1"/>
</dbReference>
<evidence type="ECO:0000313" key="8">
    <source>
        <dbReference type="EMBL" id="VFK80074.1"/>
    </source>
</evidence>
<dbReference type="Pfam" id="PF13426">
    <property type="entry name" value="PAS_9"/>
    <property type="match status" value="1"/>
</dbReference>
<evidence type="ECO:0000313" key="7">
    <source>
        <dbReference type="EMBL" id="VFK47271.1"/>
    </source>
</evidence>
<dbReference type="EMBL" id="CAADFR010000090">
    <property type="protein sequence ID" value="VFK41326.1"/>
    <property type="molecule type" value="Genomic_DNA"/>
</dbReference>
<dbReference type="InterPro" id="IPR000014">
    <property type="entry name" value="PAS"/>
</dbReference>
<dbReference type="GO" id="GO:0000160">
    <property type="term" value="P:phosphorelay signal transduction system"/>
    <property type="evidence" value="ECO:0007669"/>
    <property type="project" value="InterPro"/>
</dbReference>
<dbReference type="InterPro" id="IPR001789">
    <property type="entry name" value="Sig_transdc_resp-reg_receiver"/>
</dbReference>
<sequence length="294" mass="33342">MTDTIPHPISSSGSKRYFGFRLLIVDDNRNNLFTLRTLVQKYMDVEILEALSGQQALSIALKEPNIDLIVLDVQMPEMDGFQTASMLKIRKKTRDIPIIFLTAAFKSGDFQKKGYEVGAVDYLLKPIDDDLLINKISTYFRLIQKEREMNRVLEEQVLLRTAELRSANQYRERIIDTMGEALLILNPNGAIKSANAAAYRMLDFSEGELVGTLLGDVFEEEDQAEANAFMGTWLEALIRVGVIRNIEARFITKEGQRIPILFSRSAIKGDEDKITDIICIARDITGYQRVVPDE</sequence>
<dbReference type="PROSITE" id="PS50113">
    <property type="entry name" value="PAC"/>
    <property type="match status" value="1"/>
</dbReference>
<dbReference type="SMART" id="SM00091">
    <property type="entry name" value="PAS"/>
    <property type="match status" value="1"/>
</dbReference>
<dbReference type="CDD" id="cd00130">
    <property type="entry name" value="PAS"/>
    <property type="match status" value="1"/>
</dbReference>
<dbReference type="PANTHER" id="PTHR43719">
    <property type="entry name" value="TWO-COMPONENT HISTIDINE KINASE"/>
    <property type="match status" value="1"/>
</dbReference>
<feature type="domain" description="Response regulatory" evidence="3">
    <location>
        <begin position="21"/>
        <end position="140"/>
    </location>
</feature>
<feature type="domain" description="PAS" evidence="4">
    <location>
        <begin position="167"/>
        <end position="241"/>
    </location>
</feature>
<dbReference type="PROSITE" id="PS50112">
    <property type="entry name" value="PAS"/>
    <property type="match status" value="1"/>
</dbReference>
<feature type="modified residue" description="4-aspartylphosphate" evidence="2">
    <location>
        <position position="72"/>
    </location>
</feature>
<evidence type="ECO:0000256" key="1">
    <source>
        <dbReference type="ARBA" id="ARBA00022553"/>
    </source>
</evidence>
<reference evidence="8" key="1">
    <citation type="submission" date="2019-02" db="EMBL/GenBank/DDBJ databases">
        <authorList>
            <person name="Gruber-Vodicka R. H."/>
            <person name="Seah K. B. B."/>
        </authorList>
    </citation>
    <scope>NUCLEOTIDE SEQUENCE</scope>
    <source>
        <strain evidence="8">BECK_S127</strain>
        <strain evidence="7">BECK_S1320</strain>
        <strain evidence="6">BECK_S1321</strain>
    </source>
</reference>
<evidence type="ECO:0000259" key="5">
    <source>
        <dbReference type="PROSITE" id="PS50113"/>
    </source>
</evidence>
<dbReference type="Gene3D" id="3.40.50.2300">
    <property type="match status" value="1"/>
</dbReference>
<dbReference type="InterPro" id="IPR001610">
    <property type="entry name" value="PAC"/>
</dbReference>
<dbReference type="EMBL" id="CAADFU010000091">
    <property type="protein sequence ID" value="VFK47271.1"/>
    <property type="molecule type" value="Genomic_DNA"/>
</dbReference>
<organism evidence="8">
    <name type="scientific">Candidatus Kentrum sp. SD</name>
    <dbReference type="NCBI Taxonomy" id="2126332"/>
    <lineage>
        <taxon>Bacteria</taxon>
        <taxon>Pseudomonadati</taxon>
        <taxon>Pseudomonadota</taxon>
        <taxon>Gammaproteobacteria</taxon>
        <taxon>Candidatus Kentrum</taxon>
    </lineage>
</organism>
<keyword evidence="1 2" id="KW-0597">Phosphoprotein</keyword>
<dbReference type="InterPro" id="IPR050956">
    <property type="entry name" value="2C_system_His_kinase"/>
</dbReference>